<feature type="transmembrane region" description="Helical" evidence="2">
    <location>
        <begin position="172"/>
        <end position="191"/>
    </location>
</feature>
<protein>
    <submittedName>
        <fullName evidence="3">Uncharacterized protein</fullName>
    </submittedName>
</protein>
<keyword evidence="2" id="KW-0472">Membrane</keyword>
<proteinExistence type="predicted"/>
<name>A0A8H4F1V4_MUCCL</name>
<dbReference type="Proteomes" id="UP000469890">
    <property type="component" value="Unassembled WGS sequence"/>
</dbReference>
<gene>
    <name evidence="3" type="ORF">FB192DRAFT_1124465</name>
</gene>
<evidence type="ECO:0000256" key="2">
    <source>
        <dbReference type="SAM" id="Phobius"/>
    </source>
</evidence>
<reference evidence="3 4" key="1">
    <citation type="submission" date="2019-09" db="EMBL/GenBank/DDBJ databases">
        <authorList>
            <consortium name="DOE Joint Genome Institute"/>
            <person name="Mondo S.J."/>
            <person name="Navarro-Mendoza M.I."/>
            <person name="Perez-Arques C."/>
            <person name="Panchal S."/>
            <person name="Nicolas F.E."/>
            <person name="Ganguly P."/>
            <person name="Pangilinan J."/>
            <person name="Grigoriev I."/>
            <person name="Heitman J."/>
            <person name="Sanya K."/>
            <person name="Garre V."/>
        </authorList>
    </citation>
    <scope>NUCLEOTIDE SEQUENCE [LARGE SCALE GENOMIC DNA]</scope>
    <source>
        <strain evidence="3 4">MU402</strain>
    </source>
</reference>
<feature type="region of interest" description="Disordered" evidence="1">
    <location>
        <begin position="63"/>
        <end position="96"/>
    </location>
</feature>
<dbReference type="AlphaFoldDB" id="A0A8H4F1V4"/>
<evidence type="ECO:0000313" key="4">
    <source>
        <dbReference type="Proteomes" id="UP000469890"/>
    </source>
</evidence>
<feature type="compositionally biased region" description="Basic and acidic residues" evidence="1">
    <location>
        <begin position="79"/>
        <end position="94"/>
    </location>
</feature>
<evidence type="ECO:0000256" key="1">
    <source>
        <dbReference type="SAM" id="MobiDB-lite"/>
    </source>
</evidence>
<keyword evidence="2" id="KW-1133">Transmembrane helix</keyword>
<keyword evidence="2" id="KW-0812">Transmembrane</keyword>
<organism evidence="3 4">
    <name type="scientific">Mucor circinelloides f. lusitanicus</name>
    <name type="common">Mucor racemosus var. lusitanicus</name>
    <dbReference type="NCBI Taxonomy" id="29924"/>
    <lineage>
        <taxon>Eukaryota</taxon>
        <taxon>Fungi</taxon>
        <taxon>Fungi incertae sedis</taxon>
        <taxon>Mucoromycota</taxon>
        <taxon>Mucoromycotina</taxon>
        <taxon>Mucoromycetes</taxon>
        <taxon>Mucorales</taxon>
        <taxon>Mucorineae</taxon>
        <taxon>Mucoraceae</taxon>
        <taxon>Mucor</taxon>
    </lineage>
</organism>
<evidence type="ECO:0000313" key="3">
    <source>
        <dbReference type="EMBL" id="KAF1800958.1"/>
    </source>
</evidence>
<accession>A0A8H4F1V4</accession>
<dbReference type="EMBL" id="JAAECE010000005">
    <property type="protein sequence ID" value="KAF1800958.1"/>
    <property type="molecule type" value="Genomic_DNA"/>
</dbReference>
<comment type="caution">
    <text evidence="3">The sequence shown here is derived from an EMBL/GenBank/DDBJ whole genome shotgun (WGS) entry which is preliminary data.</text>
</comment>
<sequence>MQLGFISLERHEYGIQYGSLYVCMRPKNSKAKLLNYALVLFSWHSIPKDTLLSSGRHYRRKKTSYTRDRNCKAKRKRLEKQSNSEHSTREKDHQMTPSALADIRQAITRVLQHSHSIKCLFYAYGNRPNSLISLQIRIPFHTAALILFERQSSMTCLATEFFGRGYKIQSSLPNLFLLFFLVSLFSVSFKYL</sequence>